<keyword evidence="2" id="KW-1185">Reference proteome</keyword>
<sequence length="194" mass="22855">MHAKNKKGLHSIPESESKHREIPENDELIEEFEIIDTRKKSSIMREVDDPFAHEMNIRPFSMATLVLEIYERMEMCLKRKVVKLTVDIEWAIESTIMIDSEMGIRAISDILWWSADFLAENREISIIARDNMIELIFPMKDVVIKRFQECINQYKSQEKDMVLFEAINYIFDVRGGVEISDDNKRIQIIFPIAK</sequence>
<protein>
    <submittedName>
        <fullName evidence="1">Uncharacterized protein</fullName>
    </submittedName>
</protein>
<evidence type="ECO:0000313" key="2">
    <source>
        <dbReference type="Proteomes" id="UP000304953"/>
    </source>
</evidence>
<reference evidence="1" key="1">
    <citation type="submission" date="2019-04" db="EMBL/GenBank/DDBJ databases">
        <title>Microbes associate with the intestines of laboratory mice.</title>
        <authorList>
            <person name="Navarre W."/>
            <person name="Wong E."/>
            <person name="Huang K."/>
            <person name="Tropini C."/>
            <person name="Ng K."/>
            <person name="Yu B."/>
        </authorList>
    </citation>
    <scope>NUCLEOTIDE SEQUENCE</scope>
    <source>
        <strain evidence="1">NM01_1-7b</strain>
    </source>
</reference>
<gene>
    <name evidence="1" type="ORF">E5329_22775</name>
</gene>
<accession>A0AC61RQT2</accession>
<dbReference type="EMBL" id="SRYA01000070">
    <property type="protein sequence ID" value="TGY91112.1"/>
    <property type="molecule type" value="Genomic_DNA"/>
</dbReference>
<evidence type="ECO:0000313" key="1">
    <source>
        <dbReference type="EMBL" id="TGY91112.1"/>
    </source>
</evidence>
<comment type="caution">
    <text evidence="1">The sequence shown here is derived from an EMBL/GenBank/DDBJ whole genome shotgun (WGS) entry which is preliminary data.</text>
</comment>
<name>A0AC61RQT2_9FIRM</name>
<dbReference type="Proteomes" id="UP000304953">
    <property type="component" value="Unassembled WGS sequence"/>
</dbReference>
<proteinExistence type="predicted"/>
<organism evidence="1 2">
    <name type="scientific">Petralouisia muris</name>
    <dbReference type="NCBI Taxonomy" id="3032872"/>
    <lineage>
        <taxon>Bacteria</taxon>
        <taxon>Bacillati</taxon>
        <taxon>Bacillota</taxon>
        <taxon>Clostridia</taxon>
        <taxon>Lachnospirales</taxon>
        <taxon>Lachnospiraceae</taxon>
        <taxon>Petralouisia</taxon>
    </lineage>
</organism>